<protein>
    <recommendedName>
        <fullName evidence="14">Cytochrome c-553</fullName>
    </recommendedName>
    <alternativeName>
        <fullName evidence="13">Cytochrome c553</fullName>
    </alternativeName>
    <alternativeName>
        <fullName evidence="12">Soluble cytochrome f</fullName>
    </alternativeName>
</protein>
<evidence type="ECO:0000256" key="9">
    <source>
        <dbReference type="ARBA" id="ARBA00023078"/>
    </source>
</evidence>
<sequence>MQLVTNAYEERLSSSSMESKGQEPSMSLALRLPLSDKDIDLKAANKILSSAQTREKFLKIAQYAAKLVSYFLLRAGTKDWGKHFETLSKNLSTARRFFKLFRFAKHLEDVAEAREEKSFLFRSLLFTDILANLVADISEDWTSLEKVGIVRKGTLHPRTEYYANWCQLVLAVVEIVVSKVKADRAREKANAINSTTTDRRKSALACLELSKFVADLVKAFWDCELPFASELAFCISGLWAALVSTHKHEVCLTSHQVTPTKGSAEAQRWPGINAVLPVFFVLDFPTCARRRMSLTEASITVELRLCVEEQVTGDSASFQAEGKAWDCGQQALLSRAACSYRNVMALRKQHVSALTRERCVLLVLTAGPRPRKERRQGDGVGASALPCFSELCPVLRRIKDCQGAKCDNIEQRPTLPVIVGIRRDSSSGRAAIKQRAWRRAWQCASCDECLSSSRLRGPGPGPLGPLGPLFLGLLLGLCAALCVPLAPARAEDRAPDLESGKGIFLANCAACHAGGNNAVQPDKKLKKDALQTYGMFDVERIKYQVTNGKNAMPAFGERLGAEDIEDVANYVIDQANKGWS</sequence>
<dbReference type="InterPro" id="IPR008168">
    <property type="entry name" value="Cyt_C_IC"/>
</dbReference>
<evidence type="ECO:0000256" key="13">
    <source>
        <dbReference type="ARBA" id="ARBA00031247"/>
    </source>
</evidence>
<dbReference type="Gene3D" id="1.10.760.10">
    <property type="entry name" value="Cytochrome c-like domain"/>
    <property type="match status" value="1"/>
</dbReference>
<keyword evidence="9" id="KW-0793">Thylakoid</keyword>
<evidence type="ECO:0000256" key="7">
    <source>
        <dbReference type="ARBA" id="ARBA00022982"/>
    </source>
</evidence>
<evidence type="ECO:0000256" key="1">
    <source>
        <dbReference type="ARBA" id="ARBA00002347"/>
    </source>
</evidence>
<keyword evidence="5 16" id="KW-0349">Heme</keyword>
<keyword evidence="6 16" id="KW-0479">Metal-binding</keyword>
<evidence type="ECO:0000256" key="11">
    <source>
        <dbReference type="ARBA" id="ARBA00023140"/>
    </source>
</evidence>
<evidence type="ECO:0000256" key="12">
    <source>
        <dbReference type="ARBA" id="ARBA00030448"/>
    </source>
</evidence>
<keyword evidence="4" id="KW-0813">Transport</keyword>
<evidence type="ECO:0000256" key="6">
    <source>
        <dbReference type="ARBA" id="ARBA00022723"/>
    </source>
</evidence>
<feature type="region of interest" description="Disordered" evidence="17">
    <location>
        <begin position="1"/>
        <end position="24"/>
    </location>
</feature>
<dbReference type="Pfam" id="PF13442">
    <property type="entry name" value="Cytochrome_CBB3"/>
    <property type="match status" value="1"/>
</dbReference>
<dbReference type="PANTHER" id="PTHR34688:SF2">
    <property type="entry name" value="CYTOCHROME C6, CHLOROPLASTIC"/>
    <property type="match status" value="1"/>
</dbReference>
<dbReference type="HAMAP" id="MF_00594">
    <property type="entry name" value="Cytc_PetJ"/>
    <property type="match status" value="1"/>
</dbReference>
<dbReference type="InterPro" id="IPR023655">
    <property type="entry name" value="Cyt_C6"/>
</dbReference>
<evidence type="ECO:0000313" key="20">
    <source>
        <dbReference type="Proteomes" id="UP000604046"/>
    </source>
</evidence>
<comment type="function">
    <text evidence="1">Functions as an electron carrier between membrane-bound cytochrome b6-f and photosystem I in oxygenic photosynthesis.</text>
</comment>
<dbReference type="GO" id="GO:0016559">
    <property type="term" value="P:peroxisome fission"/>
    <property type="evidence" value="ECO:0007669"/>
    <property type="project" value="InterPro"/>
</dbReference>
<evidence type="ECO:0000256" key="17">
    <source>
        <dbReference type="SAM" id="MobiDB-lite"/>
    </source>
</evidence>
<dbReference type="OrthoDB" id="411017at2759"/>
<evidence type="ECO:0000256" key="4">
    <source>
        <dbReference type="ARBA" id="ARBA00022448"/>
    </source>
</evidence>
<dbReference type="InterPro" id="IPR008733">
    <property type="entry name" value="PEX11"/>
</dbReference>
<dbReference type="Pfam" id="PF05648">
    <property type="entry name" value="PEX11"/>
    <property type="match status" value="1"/>
</dbReference>
<keyword evidence="7" id="KW-0249">Electron transport</keyword>
<dbReference type="GO" id="GO:0005506">
    <property type="term" value="F:iron ion binding"/>
    <property type="evidence" value="ECO:0007669"/>
    <property type="project" value="InterPro"/>
</dbReference>
<keyword evidence="20" id="KW-1185">Reference proteome</keyword>
<comment type="caution">
    <text evidence="19">The sequence shown here is derived from an EMBL/GenBank/DDBJ whole genome shotgun (WGS) entry which is preliminary data.</text>
</comment>
<evidence type="ECO:0000256" key="3">
    <source>
        <dbReference type="ARBA" id="ARBA00009650"/>
    </source>
</evidence>
<dbReference type="SUPFAM" id="SSF46626">
    <property type="entry name" value="Cytochrome c"/>
    <property type="match status" value="1"/>
</dbReference>
<organism evidence="19 20">
    <name type="scientific">Symbiodinium natans</name>
    <dbReference type="NCBI Taxonomy" id="878477"/>
    <lineage>
        <taxon>Eukaryota</taxon>
        <taxon>Sar</taxon>
        <taxon>Alveolata</taxon>
        <taxon>Dinophyceae</taxon>
        <taxon>Suessiales</taxon>
        <taxon>Symbiodiniaceae</taxon>
        <taxon>Symbiodinium</taxon>
    </lineage>
</organism>
<dbReference type="GO" id="GO:0005778">
    <property type="term" value="C:peroxisomal membrane"/>
    <property type="evidence" value="ECO:0007669"/>
    <property type="project" value="UniProtKB-SubCell"/>
</dbReference>
<dbReference type="PRINTS" id="PR00605">
    <property type="entry name" value="CYTCHROMECIC"/>
</dbReference>
<dbReference type="GO" id="GO:0009055">
    <property type="term" value="F:electron transfer activity"/>
    <property type="evidence" value="ECO:0007669"/>
    <property type="project" value="InterPro"/>
</dbReference>
<keyword evidence="11" id="KW-0576">Peroxisome</keyword>
<evidence type="ECO:0000259" key="18">
    <source>
        <dbReference type="PROSITE" id="PS51007"/>
    </source>
</evidence>
<evidence type="ECO:0000256" key="8">
    <source>
        <dbReference type="ARBA" id="ARBA00023004"/>
    </source>
</evidence>
<dbReference type="PROSITE" id="PS51007">
    <property type="entry name" value="CYTC"/>
    <property type="match status" value="1"/>
</dbReference>
<dbReference type="PANTHER" id="PTHR34688">
    <property type="entry name" value="CYTOCHROME C6, CHLOROPLASTIC"/>
    <property type="match status" value="1"/>
</dbReference>
<dbReference type="Proteomes" id="UP000604046">
    <property type="component" value="Unassembled WGS sequence"/>
</dbReference>
<dbReference type="GO" id="GO:0009543">
    <property type="term" value="C:chloroplast thylakoid lumen"/>
    <property type="evidence" value="ECO:0007669"/>
    <property type="project" value="UniProtKB-SubCell"/>
</dbReference>
<dbReference type="InterPro" id="IPR036909">
    <property type="entry name" value="Cyt_c-like_dom_sf"/>
</dbReference>
<evidence type="ECO:0000256" key="16">
    <source>
        <dbReference type="PROSITE-ProRule" id="PRU00433"/>
    </source>
</evidence>
<reference evidence="19" key="1">
    <citation type="submission" date="2021-02" db="EMBL/GenBank/DDBJ databases">
        <authorList>
            <person name="Dougan E. K."/>
            <person name="Rhodes N."/>
            <person name="Thang M."/>
            <person name="Chan C."/>
        </authorList>
    </citation>
    <scope>NUCLEOTIDE SEQUENCE</scope>
</reference>
<proteinExistence type="inferred from homology"/>
<dbReference type="GO" id="GO:0020037">
    <property type="term" value="F:heme binding"/>
    <property type="evidence" value="ECO:0007669"/>
    <property type="project" value="InterPro"/>
</dbReference>
<dbReference type="InterPro" id="IPR009056">
    <property type="entry name" value="Cyt_c-like_dom"/>
</dbReference>
<keyword evidence="10" id="KW-0472">Membrane</keyword>
<gene>
    <name evidence="19" type="primary">petJ</name>
    <name evidence="19" type="ORF">SNAT2548_LOCUS11544</name>
</gene>
<dbReference type="AlphaFoldDB" id="A0A812LCW1"/>
<dbReference type="EMBL" id="CAJNDS010001046">
    <property type="protein sequence ID" value="CAE7245214.1"/>
    <property type="molecule type" value="Genomic_DNA"/>
</dbReference>
<comment type="similarity">
    <text evidence="3">Belongs to the cytochrome c family. PetJ subfamily.</text>
</comment>
<evidence type="ECO:0000256" key="14">
    <source>
        <dbReference type="ARBA" id="ARBA00033211"/>
    </source>
</evidence>
<evidence type="ECO:0000256" key="10">
    <source>
        <dbReference type="ARBA" id="ARBA00023136"/>
    </source>
</evidence>
<feature type="domain" description="Cytochrome c" evidence="18">
    <location>
        <begin position="495"/>
        <end position="575"/>
    </location>
</feature>
<comment type="subcellular location">
    <subcellularLocation>
        <location evidence="15">Peroxisome membrane</location>
    </subcellularLocation>
    <subcellularLocation>
        <location evidence="2">Plastid</location>
        <location evidence="2">Chloroplast thylakoid lumen</location>
    </subcellularLocation>
</comment>
<evidence type="ECO:0000313" key="19">
    <source>
        <dbReference type="EMBL" id="CAE7245214.1"/>
    </source>
</evidence>
<accession>A0A812LCW1</accession>
<evidence type="ECO:0000256" key="5">
    <source>
        <dbReference type="ARBA" id="ARBA00022617"/>
    </source>
</evidence>
<feature type="compositionally biased region" description="Polar residues" evidence="17">
    <location>
        <begin position="13"/>
        <end position="24"/>
    </location>
</feature>
<evidence type="ECO:0000256" key="15">
    <source>
        <dbReference type="ARBA" id="ARBA00046271"/>
    </source>
</evidence>
<evidence type="ECO:0000256" key="2">
    <source>
        <dbReference type="ARBA" id="ARBA00004456"/>
    </source>
</evidence>
<keyword evidence="8 16" id="KW-0408">Iron</keyword>
<name>A0A812LCW1_9DINO</name>